<dbReference type="GeneID" id="63783291"/>
<accession>A0A1Y2FMA6</accession>
<feature type="compositionally biased region" description="Basic and acidic residues" evidence="1">
    <location>
        <begin position="430"/>
        <end position="442"/>
    </location>
</feature>
<sequence>MHIRDSSSLMTFTFTLLSLLLLVMHLELQHAAAEAGRPKGQSSIRGQGGAVDSQSKKRGRPKGQSAKVRGSTSATISLGPPAKEGIDYFPRAAAGEARKCYSATFLVQHVHPFTIPCAMDKAQHQHYTTNVCESWCRKEHETYNASQTTSIIKQVAVDRCIQSFNVHITKETVSDMTTDITQSCASFKCQCTLSNYLERIKMPRLRYKGKSVELSPLRPKFYWGGVPALFGDPSEEGKAARYCHYEDFFESVGWMSDITDPATGKTATVKWEVQVVVNDQNLPCDMIDWDWYCTCRRVAHSNKHYFAPGRCIDGHKSPKFGPSTEQCLVPAGHRNTNANHVAHADASTSGQAALASNIAESFTSDQQMTSLELEEWLGNLYDVEKDLQNGLPVDWSILKIQSCNIPDLDNLPGSNQSSEEVCVAPTHAVQRKERQEEGHDDNQGVDSAGQGKAVLPARAFI</sequence>
<organism evidence="3 4">
    <name type="scientific">Protomyces lactucae-debilis</name>
    <dbReference type="NCBI Taxonomy" id="2754530"/>
    <lineage>
        <taxon>Eukaryota</taxon>
        <taxon>Fungi</taxon>
        <taxon>Dikarya</taxon>
        <taxon>Ascomycota</taxon>
        <taxon>Taphrinomycotina</taxon>
        <taxon>Taphrinomycetes</taxon>
        <taxon>Taphrinales</taxon>
        <taxon>Protomycetaceae</taxon>
        <taxon>Protomyces</taxon>
    </lineage>
</organism>
<evidence type="ECO:0000313" key="3">
    <source>
        <dbReference type="EMBL" id="ORY85059.1"/>
    </source>
</evidence>
<keyword evidence="4" id="KW-1185">Reference proteome</keyword>
<feature type="region of interest" description="Disordered" evidence="1">
    <location>
        <begin position="34"/>
        <end position="79"/>
    </location>
</feature>
<proteinExistence type="predicted"/>
<dbReference type="AlphaFoldDB" id="A0A1Y2FMA6"/>
<gene>
    <name evidence="3" type="ORF">BCR37DRAFT_257517</name>
</gene>
<dbReference type="Proteomes" id="UP000193685">
    <property type="component" value="Unassembled WGS sequence"/>
</dbReference>
<dbReference type="EMBL" id="MCFI01000005">
    <property type="protein sequence ID" value="ORY85059.1"/>
    <property type="molecule type" value="Genomic_DNA"/>
</dbReference>
<dbReference type="RefSeq" id="XP_040726842.1">
    <property type="nucleotide sequence ID" value="XM_040866692.1"/>
</dbReference>
<reference evidence="3 4" key="1">
    <citation type="submission" date="2016-07" db="EMBL/GenBank/DDBJ databases">
        <title>Pervasive Adenine N6-methylation of Active Genes in Fungi.</title>
        <authorList>
            <consortium name="DOE Joint Genome Institute"/>
            <person name="Mondo S.J."/>
            <person name="Dannebaum R.O."/>
            <person name="Kuo R.C."/>
            <person name="Labutti K."/>
            <person name="Haridas S."/>
            <person name="Kuo A."/>
            <person name="Salamov A."/>
            <person name="Ahrendt S.R."/>
            <person name="Lipzen A."/>
            <person name="Sullivan W."/>
            <person name="Andreopoulos W.B."/>
            <person name="Clum A."/>
            <person name="Lindquist E."/>
            <person name="Daum C."/>
            <person name="Ramamoorthy G.K."/>
            <person name="Gryganskyi A."/>
            <person name="Culley D."/>
            <person name="Magnuson J.K."/>
            <person name="James T.Y."/>
            <person name="O'Malley M.A."/>
            <person name="Stajich J.E."/>
            <person name="Spatafora J.W."/>
            <person name="Visel A."/>
            <person name="Grigoriev I.V."/>
        </authorList>
    </citation>
    <scope>NUCLEOTIDE SEQUENCE [LARGE SCALE GENOMIC DNA]</scope>
    <source>
        <strain evidence="3 4">12-1054</strain>
    </source>
</reference>
<name>A0A1Y2FMA6_PROLT</name>
<protein>
    <submittedName>
        <fullName evidence="3">Uncharacterized protein</fullName>
    </submittedName>
</protein>
<keyword evidence="2" id="KW-0732">Signal</keyword>
<feature type="region of interest" description="Disordered" evidence="1">
    <location>
        <begin position="425"/>
        <end position="450"/>
    </location>
</feature>
<feature type="chain" id="PRO_5010995108" evidence="2">
    <location>
        <begin position="34"/>
        <end position="461"/>
    </location>
</feature>
<feature type="signal peptide" evidence="2">
    <location>
        <begin position="1"/>
        <end position="33"/>
    </location>
</feature>
<evidence type="ECO:0000256" key="2">
    <source>
        <dbReference type="SAM" id="SignalP"/>
    </source>
</evidence>
<comment type="caution">
    <text evidence="3">The sequence shown here is derived from an EMBL/GenBank/DDBJ whole genome shotgun (WGS) entry which is preliminary data.</text>
</comment>
<evidence type="ECO:0000256" key="1">
    <source>
        <dbReference type="SAM" id="MobiDB-lite"/>
    </source>
</evidence>
<evidence type="ECO:0000313" key="4">
    <source>
        <dbReference type="Proteomes" id="UP000193685"/>
    </source>
</evidence>